<dbReference type="KEGG" id="mgo:AFA91_26575"/>
<dbReference type="OrthoDB" id="285029at2"/>
<organism evidence="5 6">
    <name type="scientific">Mycolicibacterium goodii</name>
    <name type="common">Mycobacterium goodii</name>
    <dbReference type="NCBI Taxonomy" id="134601"/>
    <lineage>
        <taxon>Bacteria</taxon>
        <taxon>Bacillati</taxon>
        <taxon>Actinomycetota</taxon>
        <taxon>Actinomycetes</taxon>
        <taxon>Mycobacteriales</taxon>
        <taxon>Mycobacteriaceae</taxon>
        <taxon>Mycolicibacterium</taxon>
    </lineage>
</organism>
<evidence type="ECO:0000256" key="1">
    <source>
        <dbReference type="ARBA" id="ARBA00022964"/>
    </source>
</evidence>
<sequence>MATRTTTKVTHYHVQKKRRADFIEEWRGYQKTVVPLEQVEMAETARGTRVGVYVGADADRPTRSMDALAHELDPGVVSTIHRHSWDAMVLVVAGHGWTEIDGERIDWGPGDSLHLPAWCWHRSGNDGDTTARYLTFSSEPLLETMGMAMIEDAGHTPVAELPPRPAFSAGGTGDDPYARRLRRLAGDQQARRSGRLHTNWDELELLPTPRGTRTTFLLDRAIGYQASGISMAMFEIGPGRGQSMHRHAGEAWLYVLEGSGHSYLGTEPEGGTNHPWKKGDLIVVDHFLWHQHFNDDQENTAKVVRIHMFDSLLDTMRVLLDPLVLFEEPPEHIRDAQAGDPTTVDWPEVTRPTWP</sequence>
<name>A0A0K0XBY4_MYCGD</name>
<feature type="domain" description="Cupin type-2" evidence="4">
    <location>
        <begin position="233"/>
        <end position="304"/>
    </location>
</feature>
<evidence type="ECO:0000256" key="2">
    <source>
        <dbReference type="ARBA" id="ARBA00023002"/>
    </source>
</evidence>
<dbReference type="InterPro" id="IPR014710">
    <property type="entry name" value="RmlC-like_jellyroll"/>
</dbReference>
<evidence type="ECO:0000313" key="6">
    <source>
        <dbReference type="Proteomes" id="UP000062255"/>
    </source>
</evidence>
<dbReference type="EMBL" id="CP012150">
    <property type="protein sequence ID" value="AKS34867.1"/>
    <property type="molecule type" value="Genomic_DNA"/>
</dbReference>
<dbReference type="GO" id="GO:0051213">
    <property type="term" value="F:dioxygenase activity"/>
    <property type="evidence" value="ECO:0007669"/>
    <property type="project" value="UniProtKB-KW"/>
</dbReference>
<protein>
    <submittedName>
        <fullName evidence="5">Cupin</fullName>
    </submittedName>
</protein>
<gene>
    <name evidence="5" type="ORF">AFA91_26575</name>
</gene>
<proteinExistence type="predicted"/>
<dbReference type="Pfam" id="PF07883">
    <property type="entry name" value="Cupin_2"/>
    <property type="match status" value="2"/>
</dbReference>
<dbReference type="PATRIC" id="fig|134601.6.peg.5491"/>
<reference evidence="5 6" key="1">
    <citation type="submission" date="2015-07" db="EMBL/GenBank/DDBJ databases">
        <title>Complete genome sequence of Mycobacterium goodii X7B, a facultative thermophilic biodesulfurizing bacterium.</title>
        <authorList>
            <person name="Yu B."/>
            <person name="Li F."/>
            <person name="Xu P."/>
        </authorList>
    </citation>
    <scope>NUCLEOTIDE SEQUENCE [LARGE SCALE GENOMIC DNA]</scope>
    <source>
        <strain evidence="5 6">X7B</strain>
    </source>
</reference>
<dbReference type="InterPro" id="IPR011051">
    <property type="entry name" value="RmlC_Cupin_sf"/>
</dbReference>
<dbReference type="Gene3D" id="2.60.120.10">
    <property type="entry name" value="Jelly Rolls"/>
    <property type="match status" value="2"/>
</dbReference>
<evidence type="ECO:0000256" key="3">
    <source>
        <dbReference type="SAM" id="MobiDB-lite"/>
    </source>
</evidence>
<dbReference type="Proteomes" id="UP000062255">
    <property type="component" value="Chromosome"/>
</dbReference>
<dbReference type="RefSeq" id="WP_049747324.1">
    <property type="nucleotide sequence ID" value="NZ_CP012150.1"/>
</dbReference>
<feature type="region of interest" description="Disordered" evidence="3">
    <location>
        <begin position="334"/>
        <end position="355"/>
    </location>
</feature>
<keyword evidence="1" id="KW-0223">Dioxygenase</keyword>
<accession>A0A0K0XBY4</accession>
<evidence type="ECO:0000259" key="4">
    <source>
        <dbReference type="Pfam" id="PF07883"/>
    </source>
</evidence>
<dbReference type="SUPFAM" id="SSF51182">
    <property type="entry name" value="RmlC-like cupins"/>
    <property type="match status" value="1"/>
</dbReference>
<keyword evidence="2" id="KW-0560">Oxidoreductase</keyword>
<dbReference type="PANTHER" id="PTHR41517:SF1">
    <property type="entry name" value="CUPIN"/>
    <property type="match status" value="1"/>
</dbReference>
<dbReference type="PANTHER" id="PTHR41517">
    <property type="entry name" value="1,2-DIOXYGENASE PROTEIN-RELATED"/>
    <property type="match status" value="1"/>
</dbReference>
<evidence type="ECO:0000313" key="5">
    <source>
        <dbReference type="EMBL" id="AKS34867.1"/>
    </source>
</evidence>
<dbReference type="InterPro" id="IPR013096">
    <property type="entry name" value="Cupin_2"/>
</dbReference>
<feature type="domain" description="Cupin type-2" evidence="4">
    <location>
        <begin position="71"/>
        <end position="135"/>
    </location>
</feature>
<dbReference type="InterPro" id="IPR047183">
    <property type="entry name" value="GDO-like"/>
</dbReference>
<dbReference type="STRING" id="134601.AFA91_26575"/>
<dbReference type="AlphaFoldDB" id="A0A0K0XBY4"/>